<name>A0A0E9WW16_ANGAN</name>
<sequence>MLKAMLRPACYWSLTDIRERYLSVFSNAVVMGDNTNGYCYRLSHIKPFHALKSVV</sequence>
<proteinExistence type="predicted"/>
<reference evidence="1" key="2">
    <citation type="journal article" date="2015" name="Fish Shellfish Immunol.">
        <title>Early steps in the European eel (Anguilla anguilla)-Vibrio vulnificus interaction in the gills: Role of the RtxA13 toxin.</title>
        <authorList>
            <person name="Callol A."/>
            <person name="Pajuelo D."/>
            <person name="Ebbesson L."/>
            <person name="Teles M."/>
            <person name="MacKenzie S."/>
            <person name="Amaro C."/>
        </authorList>
    </citation>
    <scope>NUCLEOTIDE SEQUENCE</scope>
</reference>
<evidence type="ECO:0000313" key="1">
    <source>
        <dbReference type="EMBL" id="JAH94406.1"/>
    </source>
</evidence>
<reference evidence="1" key="1">
    <citation type="submission" date="2014-11" db="EMBL/GenBank/DDBJ databases">
        <authorList>
            <person name="Amaro Gonzalez C."/>
        </authorList>
    </citation>
    <scope>NUCLEOTIDE SEQUENCE</scope>
</reference>
<organism evidence="1">
    <name type="scientific">Anguilla anguilla</name>
    <name type="common">European freshwater eel</name>
    <name type="synonym">Muraena anguilla</name>
    <dbReference type="NCBI Taxonomy" id="7936"/>
    <lineage>
        <taxon>Eukaryota</taxon>
        <taxon>Metazoa</taxon>
        <taxon>Chordata</taxon>
        <taxon>Craniata</taxon>
        <taxon>Vertebrata</taxon>
        <taxon>Euteleostomi</taxon>
        <taxon>Actinopterygii</taxon>
        <taxon>Neopterygii</taxon>
        <taxon>Teleostei</taxon>
        <taxon>Anguilliformes</taxon>
        <taxon>Anguillidae</taxon>
        <taxon>Anguilla</taxon>
    </lineage>
</organism>
<dbReference type="EMBL" id="GBXM01014171">
    <property type="protein sequence ID" value="JAH94406.1"/>
    <property type="molecule type" value="Transcribed_RNA"/>
</dbReference>
<dbReference type="AlphaFoldDB" id="A0A0E9WW16"/>
<protein>
    <submittedName>
        <fullName evidence="1">Uncharacterized protein</fullName>
    </submittedName>
</protein>
<accession>A0A0E9WW16</accession>